<dbReference type="OrthoDB" id="5113883at2"/>
<gene>
    <name evidence="1" type="ORF">EV379_2172</name>
</gene>
<evidence type="ECO:0000313" key="1">
    <source>
        <dbReference type="EMBL" id="RZU65834.1"/>
    </source>
</evidence>
<evidence type="ECO:0000313" key="2">
    <source>
        <dbReference type="Proteomes" id="UP000291483"/>
    </source>
</evidence>
<dbReference type="RefSeq" id="WP_130506124.1">
    <property type="nucleotide sequence ID" value="NZ_SHLC01000001.1"/>
</dbReference>
<accession>A0A4Q8AMM9</accession>
<organism evidence="1 2">
    <name type="scientific">Microterricola gilva</name>
    <dbReference type="NCBI Taxonomy" id="393267"/>
    <lineage>
        <taxon>Bacteria</taxon>
        <taxon>Bacillati</taxon>
        <taxon>Actinomycetota</taxon>
        <taxon>Actinomycetes</taxon>
        <taxon>Micrococcales</taxon>
        <taxon>Microbacteriaceae</taxon>
        <taxon>Microterricola</taxon>
    </lineage>
</organism>
<protein>
    <recommendedName>
        <fullName evidence="3">GRAM domain-containing protein</fullName>
    </recommendedName>
</protein>
<proteinExistence type="predicted"/>
<name>A0A4Q8AMM9_9MICO</name>
<evidence type="ECO:0008006" key="3">
    <source>
        <dbReference type="Google" id="ProtNLM"/>
    </source>
</evidence>
<dbReference type="Proteomes" id="UP000291483">
    <property type="component" value="Unassembled WGS sequence"/>
</dbReference>
<dbReference type="EMBL" id="SHLC01000001">
    <property type="protein sequence ID" value="RZU65834.1"/>
    <property type="molecule type" value="Genomic_DNA"/>
</dbReference>
<sequence>MGEPSYSTNPEFDSGPWATISSGMKVLAKRGRLVVADGHLGLFRENGDLINSAPLASVELKKGFTYSLSSIPQLSVGGTKYKVMVSYEHSIEHGLGDQQAKEIQYEENDKLSEVIRRHGGKA</sequence>
<keyword evidence="2" id="KW-1185">Reference proteome</keyword>
<reference evidence="1 2" key="1">
    <citation type="submission" date="2019-02" db="EMBL/GenBank/DDBJ databases">
        <title>Sequencing the genomes of 1000 actinobacteria strains.</title>
        <authorList>
            <person name="Klenk H.-P."/>
        </authorList>
    </citation>
    <scope>NUCLEOTIDE SEQUENCE [LARGE SCALE GENOMIC DNA]</scope>
    <source>
        <strain evidence="1 2">DSM 18319</strain>
    </source>
</reference>
<dbReference type="AlphaFoldDB" id="A0A4Q8AMM9"/>
<comment type="caution">
    <text evidence="1">The sequence shown here is derived from an EMBL/GenBank/DDBJ whole genome shotgun (WGS) entry which is preliminary data.</text>
</comment>